<feature type="domain" description="HTH lysR-type" evidence="5">
    <location>
        <begin position="1"/>
        <end position="59"/>
    </location>
</feature>
<evidence type="ECO:0000256" key="1">
    <source>
        <dbReference type="ARBA" id="ARBA00009437"/>
    </source>
</evidence>
<dbReference type="RefSeq" id="WP_406857749.1">
    <property type="nucleotide sequence ID" value="NZ_CP157484.1"/>
</dbReference>
<organism evidence="6">
    <name type="scientific">Alsobacter sp. KACC 23698</name>
    <dbReference type="NCBI Taxonomy" id="3149229"/>
    <lineage>
        <taxon>Bacteria</taxon>
        <taxon>Pseudomonadati</taxon>
        <taxon>Pseudomonadota</taxon>
        <taxon>Alphaproteobacteria</taxon>
        <taxon>Hyphomicrobiales</taxon>
        <taxon>Alsobacteraceae</taxon>
        <taxon>Alsobacter</taxon>
    </lineage>
</organism>
<dbReference type="FunFam" id="1.10.10.10:FF:000001">
    <property type="entry name" value="LysR family transcriptional regulator"/>
    <property type="match status" value="1"/>
</dbReference>
<dbReference type="GO" id="GO:0043565">
    <property type="term" value="F:sequence-specific DNA binding"/>
    <property type="evidence" value="ECO:0007669"/>
    <property type="project" value="TreeGrafter"/>
</dbReference>
<keyword evidence="2" id="KW-0805">Transcription regulation</keyword>
<keyword evidence="3" id="KW-0238">DNA-binding</keyword>
<sequence length="295" mass="31629">MDRMLALRTFAAVARLRSFAGAARQLRLSATAASRAVALLEEELGAPLLLRTTRSVSLTPEGAAYLDACQSALDQLDDAARRVRGEDAEPRGRLAVTAPVVFGRMHVLPIVTGLLQAHPKLSVQLQLADRVVRLAEEGVDAAVRIGELADSALHQARLTEVRRVLVASPSYLAARGEPATVADLAGHDLVAFDNFTANGEWRFAEGRPVRVEPRLLTNDVESAIDAVLSGLGIARVLSYQVTRRLADGSLTRILPASEPPPLPVTLVFPANRRGSPNLRAFLQAAQRALRPADLG</sequence>
<dbReference type="InterPro" id="IPR058163">
    <property type="entry name" value="LysR-type_TF_proteobact-type"/>
</dbReference>
<dbReference type="Pfam" id="PF03466">
    <property type="entry name" value="LysR_substrate"/>
    <property type="match status" value="1"/>
</dbReference>
<dbReference type="PROSITE" id="PS50931">
    <property type="entry name" value="HTH_LYSR"/>
    <property type="match status" value="1"/>
</dbReference>
<comment type="similarity">
    <text evidence="1">Belongs to the LysR transcriptional regulatory family.</text>
</comment>
<dbReference type="SUPFAM" id="SSF53850">
    <property type="entry name" value="Periplasmic binding protein-like II"/>
    <property type="match status" value="1"/>
</dbReference>
<dbReference type="SUPFAM" id="SSF46785">
    <property type="entry name" value="Winged helix' DNA-binding domain"/>
    <property type="match status" value="1"/>
</dbReference>
<evidence type="ECO:0000259" key="5">
    <source>
        <dbReference type="PROSITE" id="PS50931"/>
    </source>
</evidence>
<dbReference type="PANTHER" id="PTHR30537:SF5">
    <property type="entry name" value="HTH-TYPE TRANSCRIPTIONAL ACTIVATOR TTDR-RELATED"/>
    <property type="match status" value="1"/>
</dbReference>
<protein>
    <submittedName>
        <fullName evidence="6">LysR family transcriptional regulator</fullName>
    </submittedName>
</protein>
<name>A0AAU7JKV7_9HYPH</name>
<dbReference type="Gene3D" id="1.10.10.10">
    <property type="entry name" value="Winged helix-like DNA-binding domain superfamily/Winged helix DNA-binding domain"/>
    <property type="match status" value="1"/>
</dbReference>
<dbReference type="EMBL" id="CP157484">
    <property type="protein sequence ID" value="XBO40893.1"/>
    <property type="molecule type" value="Genomic_DNA"/>
</dbReference>
<dbReference type="PANTHER" id="PTHR30537">
    <property type="entry name" value="HTH-TYPE TRANSCRIPTIONAL REGULATOR"/>
    <property type="match status" value="1"/>
</dbReference>
<evidence type="ECO:0000256" key="2">
    <source>
        <dbReference type="ARBA" id="ARBA00023015"/>
    </source>
</evidence>
<dbReference type="InterPro" id="IPR036388">
    <property type="entry name" value="WH-like_DNA-bd_sf"/>
</dbReference>
<proteinExistence type="inferred from homology"/>
<gene>
    <name evidence="6" type="ORF">ABEG18_09095</name>
</gene>
<evidence type="ECO:0000313" key="6">
    <source>
        <dbReference type="EMBL" id="XBO40893.1"/>
    </source>
</evidence>
<evidence type="ECO:0000256" key="3">
    <source>
        <dbReference type="ARBA" id="ARBA00023125"/>
    </source>
</evidence>
<reference evidence="6" key="1">
    <citation type="submission" date="2024-05" db="EMBL/GenBank/DDBJ databases">
        <authorList>
            <person name="Kim S."/>
            <person name="Heo J."/>
            <person name="Choi H."/>
            <person name="Choi Y."/>
            <person name="Kwon S.-W."/>
            <person name="Kim Y."/>
        </authorList>
    </citation>
    <scope>NUCLEOTIDE SEQUENCE</scope>
    <source>
        <strain evidence="6">KACC 23698</strain>
    </source>
</reference>
<dbReference type="InterPro" id="IPR000847">
    <property type="entry name" value="LysR_HTH_N"/>
</dbReference>
<keyword evidence="4" id="KW-0804">Transcription</keyword>
<dbReference type="AlphaFoldDB" id="A0AAU7JKV7"/>
<evidence type="ECO:0000256" key="4">
    <source>
        <dbReference type="ARBA" id="ARBA00023163"/>
    </source>
</evidence>
<dbReference type="CDD" id="cd08471">
    <property type="entry name" value="PBP2_CrgA_like_2"/>
    <property type="match status" value="1"/>
</dbReference>
<dbReference type="InterPro" id="IPR036390">
    <property type="entry name" value="WH_DNA-bd_sf"/>
</dbReference>
<dbReference type="InterPro" id="IPR005119">
    <property type="entry name" value="LysR_subst-bd"/>
</dbReference>
<accession>A0AAU7JKV7</accession>
<dbReference type="GO" id="GO:0006351">
    <property type="term" value="P:DNA-templated transcription"/>
    <property type="evidence" value="ECO:0007669"/>
    <property type="project" value="TreeGrafter"/>
</dbReference>
<dbReference type="Gene3D" id="3.40.190.290">
    <property type="match status" value="1"/>
</dbReference>
<dbReference type="Pfam" id="PF00126">
    <property type="entry name" value="HTH_1"/>
    <property type="match status" value="1"/>
</dbReference>
<dbReference type="GO" id="GO:0003700">
    <property type="term" value="F:DNA-binding transcription factor activity"/>
    <property type="evidence" value="ECO:0007669"/>
    <property type="project" value="InterPro"/>
</dbReference>